<keyword evidence="4 9" id="KW-0812">Transmembrane</keyword>
<evidence type="ECO:0000256" key="5">
    <source>
        <dbReference type="ARBA" id="ARBA00022777"/>
    </source>
</evidence>
<dbReference type="PANTHER" id="PTHR24421">
    <property type="entry name" value="NITRATE/NITRITE SENSOR PROTEIN NARX-RELATED"/>
    <property type="match status" value="1"/>
</dbReference>
<dbReference type="PANTHER" id="PTHR24421:SF37">
    <property type="entry name" value="SENSOR HISTIDINE KINASE NARS"/>
    <property type="match status" value="1"/>
</dbReference>
<dbReference type="RefSeq" id="WP_179720085.1">
    <property type="nucleotide sequence ID" value="NZ_JACBZT010000001.1"/>
</dbReference>
<evidence type="ECO:0000313" key="12">
    <source>
        <dbReference type="EMBL" id="NYJ07901.1"/>
    </source>
</evidence>
<evidence type="ECO:0000256" key="9">
    <source>
        <dbReference type="SAM" id="Phobius"/>
    </source>
</evidence>
<evidence type="ECO:0000256" key="6">
    <source>
        <dbReference type="ARBA" id="ARBA00022989"/>
    </source>
</evidence>
<evidence type="ECO:0000259" key="10">
    <source>
        <dbReference type="Pfam" id="PF02518"/>
    </source>
</evidence>
<organism evidence="12 13">
    <name type="scientific">Petropleomorpha daqingensis</name>
    <dbReference type="NCBI Taxonomy" id="2026353"/>
    <lineage>
        <taxon>Bacteria</taxon>
        <taxon>Bacillati</taxon>
        <taxon>Actinomycetota</taxon>
        <taxon>Actinomycetes</taxon>
        <taxon>Geodermatophilales</taxon>
        <taxon>Geodermatophilaceae</taxon>
        <taxon>Petropleomorpha</taxon>
    </lineage>
</organism>
<dbReference type="Pfam" id="PF02518">
    <property type="entry name" value="HATPase_c"/>
    <property type="match status" value="1"/>
</dbReference>
<keyword evidence="7" id="KW-0902">Two-component regulatory system</keyword>
<accession>A0A853CL71</accession>
<dbReference type="CDD" id="cd16917">
    <property type="entry name" value="HATPase_UhpB-NarQ-NarX-like"/>
    <property type="match status" value="1"/>
</dbReference>
<dbReference type="InterPro" id="IPR036890">
    <property type="entry name" value="HATPase_C_sf"/>
</dbReference>
<keyword evidence="6 9" id="KW-1133">Transmembrane helix</keyword>
<keyword evidence="3" id="KW-0808">Transferase</keyword>
<dbReference type="Gene3D" id="3.30.565.10">
    <property type="entry name" value="Histidine kinase-like ATPase, C-terminal domain"/>
    <property type="match status" value="1"/>
</dbReference>
<dbReference type="Pfam" id="PF07730">
    <property type="entry name" value="HisKA_3"/>
    <property type="match status" value="1"/>
</dbReference>
<dbReference type="Gene3D" id="3.30.450.20">
    <property type="entry name" value="PAS domain"/>
    <property type="match status" value="1"/>
</dbReference>
<dbReference type="InterPro" id="IPR003594">
    <property type="entry name" value="HATPase_dom"/>
</dbReference>
<dbReference type="InterPro" id="IPR011712">
    <property type="entry name" value="Sig_transdc_His_kin_sub3_dim/P"/>
</dbReference>
<reference evidence="12 13" key="1">
    <citation type="submission" date="2020-07" db="EMBL/GenBank/DDBJ databases">
        <title>Sequencing the genomes of 1000 actinobacteria strains.</title>
        <authorList>
            <person name="Klenk H.-P."/>
        </authorList>
    </citation>
    <scope>NUCLEOTIDE SEQUENCE [LARGE SCALE GENOMIC DNA]</scope>
    <source>
        <strain evidence="12 13">DSM 104001</strain>
    </source>
</reference>
<proteinExistence type="predicted"/>
<evidence type="ECO:0000256" key="7">
    <source>
        <dbReference type="ARBA" id="ARBA00023012"/>
    </source>
</evidence>
<dbReference type="GO" id="GO:0046983">
    <property type="term" value="F:protein dimerization activity"/>
    <property type="evidence" value="ECO:0007669"/>
    <property type="project" value="InterPro"/>
</dbReference>
<dbReference type="InterPro" id="IPR050482">
    <property type="entry name" value="Sensor_HK_TwoCompSys"/>
</dbReference>
<dbReference type="GO" id="GO:0000155">
    <property type="term" value="F:phosphorelay sensor kinase activity"/>
    <property type="evidence" value="ECO:0007669"/>
    <property type="project" value="InterPro"/>
</dbReference>
<dbReference type="EMBL" id="JACBZT010000001">
    <property type="protein sequence ID" value="NYJ07901.1"/>
    <property type="molecule type" value="Genomic_DNA"/>
</dbReference>
<comment type="caution">
    <text evidence="12">The sequence shown here is derived from an EMBL/GenBank/DDBJ whole genome shotgun (WGS) entry which is preliminary data.</text>
</comment>
<dbReference type="SUPFAM" id="SSF55874">
    <property type="entry name" value="ATPase domain of HSP90 chaperone/DNA topoisomerase II/histidine kinase"/>
    <property type="match status" value="1"/>
</dbReference>
<feature type="domain" description="Signal transduction histidine kinase subgroup 3 dimerisation and phosphoacceptor" evidence="11">
    <location>
        <begin position="234"/>
        <end position="298"/>
    </location>
</feature>
<evidence type="ECO:0000256" key="3">
    <source>
        <dbReference type="ARBA" id="ARBA00022679"/>
    </source>
</evidence>
<evidence type="ECO:0000256" key="4">
    <source>
        <dbReference type="ARBA" id="ARBA00022692"/>
    </source>
</evidence>
<feature type="transmembrane region" description="Helical" evidence="9">
    <location>
        <begin position="184"/>
        <end position="207"/>
    </location>
</feature>
<evidence type="ECO:0000256" key="1">
    <source>
        <dbReference type="ARBA" id="ARBA00004651"/>
    </source>
</evidence>
<comment type="subcellular location">
    <subcellularLocation>
        <location evidence="1">Cell membrane</location>
        <topology evidence="1">Multi-pass membrane protein</topology>
    </subcellularLocation>
</comment>
<protein>
    <submittedName>
        <fullName evidence="12">Signal transduction histidine kinase</fullName>
    </submittedName>
</protein>
<keyword evidence="5 12" id="KW-0418">Kinase</keyword>
<evidence type="ECO:0000256" key="8">
    <source>
        <dbReference type="ARBA" id="ARBA00023136"/>
    </source>
</evidence>
<evidence type="ECO:0000313" key="13">
    <source>
        <dbReference type="Proteomes" id="UP000541969"/>
    </source>
</evidence>
<evidence type="ECO:0000259" key="11">
    <source>
        <dbReference type="Pfam" id="PF07730"/>
    </source>
</evidence>
<dbReference type="Proteomes" id="UP000541969">
    <property type="component" value="Unassembled WGS sequence"/>
</dbReference>
<feature type="domain" description="Histidine kinase/HSP90-like ATPase" evidence="10">
    <location>
        <begin position="340"/>
        <end position="432"/>
    </location>
</feature>
<dbReference type="AlphaFoldDB" id="A0A853CL71"/>
<gene>
    <name evidence="12" type="ORF">GGQ55_004179</name>
</gene>
<dbReference type="Gene3D" id="1.20.5.1930">
    <property type="match status" value="1"/>
</dbReference>
<keyword evidence="13" id="KW-1185">Reference proteome</keyword>
<name>A0A853CL71_9ACTN</name>
<sequence>MTRITVGGSAVLRFTLAGFVVTAALAAATGVLAQRAGEHEATRSAEGIARVVATGVVAPALSPGLAAGDPTARGALAAAVAPVLADGTVVRVKVWAPDGRTLWSDEPRLIGVRFSLDDEAREALEGDTVISDITDLSRPENRFERGHGQLLEAYVAVHDTTGAPLVVEVYQKYRAVADAARETWWSFAPAALGALALLQAVQVPFAWRLTRRLRRAQEAEAALLQAAVDASQAERRRIARDVHDGVVQDLTGLTFGLDAARLGGVDDDASGLITRTAAGLRRCVSELRRLLVDLNPPPLPEGGLEPALSVLAEGLRREGREVTMRIDTGDGALPRPAAALLHRCALEAVRNVSAHSGAQRVQIDLVADEDTATLTVADDGVGFDDVRLASRSAAGHLGLRAMEDLLAESGGSLVATSTPGSGTRLTATVPLASAPALVGAAR</sequence>
<dbReference type="GO" id="GO:0005886">
    <property type="term" value="C:plasma membrane"/>
    <property type="evidence" value="ECO:0007669"/>
    <property type="project" value="UniProtKB-SubCell"/>
</dbReference>
<keyword evidence="2" id="KW-1003">Cell membrane</keyword>
<evidence type="ECO:0000256" key="2">
    <source>
        <dbReference type="ARBA" id="ARBA00022475"/>
    </source>
</evidence>
<keyword evidence="8 9" id="KW-0472">Membrane</keyword>